<feature type="compositionally biased region" description="Basic and acidic residues" evidence="7">
    <location>
        <begin position="39"/>
        <end position="48"/>
    </location>
</feature>
<evidence type="ECO:0000256" key="6">
    <source>
        <dbReference type="HAMAP-Rule" id="MF_00362"/>
    </source>
</evidence>
<keyword evidence="4 6" id="KW-0687">Ribonucleoprotein</keyword>
<evidence type="ECO:0000256" key="1">
    <source>
        <dbReference type="ARBA" id="ARBA00002633"/>
    </source>
</evidence>
<dbReference type="InterPro" id="IPR001790">
    <property type="entry name" value="Ribosomal_uL10"/>
</dbReference>
<dbReference type="Proteomes" id="UP000725649">
    <property type="component" value="Unassembled WGS sequence"/>
</dbReference>
<dbReference type="Pfam" id="PF00466">
    <property type="entry name" value="Ribosomal_L10"/>
    <property type="match status" value="1"/>
</dbReference>
<sequence>MIPPTRNQGKGVYGCRFLCLKSKEKESDSRSKTGKKMNLTKDQKKQKSQDLASEITTAGTLFFTAYQGLKFVDMAALRAELVPTGAKFRVERNAIVEHAIRQANIEGADSKLFQGPTAIAVGGDIAAVAKALVDFQKKFAALKLRACYADGVWYNEEQVKQLATIGTKEENLSKLAGTLHNLVAQSAQVLQAPIRDFAYVIKAVEDKQNGK</sequence>
<evidence type="ECO:0000313" key="9">
    <source>
        <dbReference type="Proteomes" id="UP000725649"/>
    </source>
</evidence>
<evidence type="ECO:0000256" key="5">
    <source>
        <dbReference type="ARBA" id="ARBA00035202"/>
    </source>
</evidence>
<proteinExistence type="inferred from homology"/>
<evidence type="ECO:0000256" key="3">
    <source>
        <dbReference type="ARBA" id="ARBA00022980"/>
    </source>
</evidence>
<comment type="function">
    <text evidence="1 6">Forms part of the ribosomal stalk, playing a central role in the interaction of the ribosome with GTP-bound translation factors.</text>
</comment>
<dbReference type="AlphaFoldDB" id="A0A928DRA0"/>
<dbReference type="GO" id="GO:1990904">
    <property type="term" value="C:ribonucleoprotein complex"/>
    <property type="evidence" value="ECO:0007669"/>
    <property type="project" value="UniProtKB-KW"/>
</dbReference>
<protein>
    <recommendedName>
        <fullName evidence="5 6">Large ribosomal subunit protein uL10</fullName>
    </recommendedName>
</protein>
<accession>A0A928DRA0</accession>
<comment type="similarity">
    <text evidence="2 6">Belongs to the universal ribosomal protein uL10 family.</text>
</comment>
<evidence type="ECO:0000256" key="7">
    <source>
        <dbReference type="SAM" id="MobiDB-lite"/>
    </source>
</evidence>
<keyword evidence="6" id="KW-0699">rRNA-binding</keyword>
<evidence type="ECO:0000256" key="2">
    <source>
        <dbReference type="ARBA" id="ARBA00008889"/>
    </source>
</evidence>
<evidence type="ECO:0000256" key="4">
    <source>
        <dbReference type="ARBA" id="ARBA00023274"/>
    </source>
</evidence>
<gene>
    <name evidence="6" type="primary">rplJ</name>
    <name evidence="8" type="ORF">E7027_01210</name>
</gene>
<comment type="subunit">
    <text evidence="6">Part of the ribosomal stalk of the 50S ribosomal subunit. The N-terminus interacts with L11 and the large rRNA to form the base of the stalk. The C-terminus forms an elongated spine to which L12 dimers bind in a sequential fashion forming a multimeric L10(L12)X complex.</text>
</comment>
<dbReference type="InterPro" id="IPR047865">
    <property type="entry name" value="Ribosomal_uL10_bac_type"/>
</dbReference>
<dbReference type="NCBIfam" id="NF000955">
    <property type="entry name" value="PRK00099.1-1"/>
    <property type="match status" value="1"/>
</dbReference>
<reference evidence="8" key="1">
    <citation type="submission" date="2019-04" db="EMBL/GenBank/DDBJ databases">
        <title>Evolution of Biomass-Degrading Anaerobic Consortia Revealed by Metagenomics.</title>
        <authorList>
            <person name="Peng X."/>
        </authorList>
    </citation>
    <scope>NUCLEOTIDE SEQUENCE</scope>
    <source>
        <strain evidence="8">SIG66</strain>
    </source>
</reference>
<dbReference type="GO" id="GO:0006412">
    <property type="term" value="P:translation"/>
    <property type="evidence" value="ECO:0007669"/>
    <property type="project" value="UniProtKB-UniRule"/>
</dbReference>
<dbReference type="Gene3D" id="6.10.250.290">
    <property type="match status" value="1"/>
</dbReference>
<evidence type="ECO:0000313" key="8">
    <source>
        <dbReference type="EMBL" id="MBE6420754.1"/>
    </source>
</evidence>
<comment type="caution">
    <text evidence="8">The sequence shown here is derived from an EMBL/GenBank/DDBJ whole genome shotgun (WGS) entry which is preliminary data.</text>
</comment>
<dbReference type="EMBL" id="SUVG01000002">
    <property type="protein sequence ID" value="MBE6420754.1"/>
    <property type="molecule type" value="Genomic_DNA"/>
</dbReference>
<dbReference type="InterPro" id="IPR043141">
    <property type="entry name" value="Ribosomal_uL10-like_sf"/>
</dbReference>
<keyword evidence="3 6" id="KW-0689">Ribosomal protein</keyword>
<keyword evidence="6" id="KW-0694">RNA-binding</keyword>
<dbReference type="PANTHER" id="PTHR11560">
    <property type="entry name" value="39S RIBOSOMAL PROTEIN L10, MITOCHONDRIAL"/>
    <property type="match status" value="1"/>
</dbReference>
<name>A0A928DRA0_9BACT</name>
<organism evidence="8 9">
    <name type="scientific">Candidatus Avelusimicrobium gallicola</name>
    <dbReference type="NCBI Taxonomy" id="2562704"/>
    <lineage>
        <taxon>Bacteria</taxon>
        <taxon>Pseudomonadati</taxon>
        <taxon>Elusimicrobiota</taxon>
        <taxon>Elusimicrobia</taxon>
        <taxon>Elusimicrobiales</taxon>
        <taxon>Elusimicrobiaceae</taxon>
        <taxon>Candidatus Avelusimicrobium</taxon>
    </lineage>
</organism>
<dbReference type="SUPFAM" id="SSF160369">
    <property type="entry name" value="Ribosomal protein L10-like"/>
    <property type="match status" value="1"/>
</dbReference>
<feature type="region of interest" description="Disordered" evidence="7">
    <location>
        <begin position="26"/>
        <end position="49"/>
    </location>
</feature>
<dbReference type="CDD" id="cd05797">
    <property type="entry name" value="Ribosomal_L10"/>
    <property type="match status" value="1"/>
</dbReference>
<dbReference type="HAMAP" id="MF_00362">
    <property type="entry name" value="Ribosomal_uL10"/>
    <property type="match status" value="1"/>
</dbReference>
<dbReference type="GO" id="GO:0005840">
    <property type="term" value="C:ribosome"/>
    <property type="evidence" value="ECO:0007669"/>
    <property type="project" value="UniProtKB-KW"/>
</dbReference>
<dbReference type="InterPro" id="IPR022973">
    <property type="entry name" value="Ribosomal_uL10_bac"/>
</dbReference>
<dbReference type="GO" id="GO:0070180">
    <property type="term" value="F:large ribosomal subunit rRNA binding"/>
    <property type="evidence" value="ECO:0007669"/>
    <property type="project" value="UniProtKB-UniRule"/>
</dbReference>
<dbReference type="Gene3D" id="3.30.70.1730">
    <property type="match status" value="1"/>
</dbReference>